<evidence type="ECO:0000313" key="1">
    <source>
        <dbReference type="EMBL" id="KAK7363186.1"/>
    </source>
</evidence>
<reference evidence="1 2" key="1">
    <citation type="submission" date="2024-01" db="EMBL/GenBank/DDBJ databases">
        <title>The genomes of 5 underutilized Papilionoideae crops provide insights into root nodulation and disease resistanc.</title>
        <authorList>
            <person name="Jiang F."/>
        </authorList>
    </citation>
    <scope>NUCLEOTIDE SEQUENCE [LARGE SCALE GENOMIC DNA]</scope>
    <source>
        <strain evidence="1">LVBAO_FW01</strain>
        <tissue evidence="1">Leaves</tissue>
    </source>
</reference>
<comment type="caution">
    <text evidence="1">The sequence shown here is derived from an EMBL/GenBank/DDBJ whole genome shotgun (WGS) entry which is preliminary data.</text>
</comment>
<keyword evidence="2" id="KW-1185">Reference proteome</keyword>
<accession>A0AAN9R8K1</accession>
<organism evidence="1 2">
    <name type="scientific">Canavalia gladiata</name>
    <name type="common">Sword bean</name>
    <name type="synonym">Dolichos gladiatus</name>
    <dbReference type="NCBI Taxonomy" id="3824"/>
    <lineage>
        <taxon>Eukaryota</taxon>
        <taxon>Viridiplantae</taxon>
        <taxon>Streptophyta</taxon>
        <taxon>Embryophyta</taxon>
        <taxon>Tracheophyta</taxon>
        <taxon>Spermatophyta</taxon>
        <taxon>Magnoliopsida</taxon>
        <taxon>eudicotyledons</taxon>
        <taxon>Gunneridae</taxon>
        <taxon>Pentapetalae</taxon>
        <taxon>rosids</taxon>
        <taxon>fabids</taxon>
        <taxon>Fabales</taxon>
        <taxon>Fabaceae</taxon>
        <taxon>Papilionoideae</taxon>
        <taxon>50 kb inversion clade</taxon>
        <taxon>NPAAA clade</taxon>
        <taxon>indigoferoid/millettioid clade</taxon>
        <taxon>Phaseoleae</taxon>
        <taxon>Canavalia</taxon>
    </lineage>
</organism>
<gene>
    <name evidence="1" type="ORF">VNO77_05317</name>
</gene>
<name>A0AAN9R8K1_CANGL</name>
<sequence>MHNCFLHGALMEGVPFSMIVAHCLEDLDELSNCDPLFFLHYCSNLVEGCSIRTFYLPACDVLFARIQFVLL</sequence>
<dbReference type="Proteomes" id="UP001367508">
    <property type="component" value="Unassembled WGS sequence"/>
</dbReference>
<protein>
    <submittedName>
        <fullName evidence="1">Uncharacterized protein</fullName>
    </submittedName>
</protein>
<evidence type="ECO:0000313" key="2">
    <source>
        <dbReference type="Proteomes" id="UP001367508"/>
    </source>
</evidence>
<proteinExistence type="predicted"/>
<dbReference type="EMBL" id="JAYMYQ010000001">
    <property type="protein sequence ID" value="KAK7363186.1"/>
    <property type="molecule type" value="Genomic_DNA"/>
</dbReference>
<dbReference type="AlphaFoldDB" id="A0AAN9R8K1"/>